<dbReference type="PANTHER" id="PTHR22789">
    <property type="entry name" value="FUCULOSE PHOSPHATE ALDOLASE"/>
    <property type="match status" value="1"/>
</dbReference>
<dbReference type="Pfam" id="PF00596">
    <property type="entry name" value="Aldolase_II"/>
    <property type="match status" value="1"/>
</dbReference>
<keyword evidence="2" id="KW-0456">Lyase</keyword>
<dbReference type="InterPro" id="IPR036409">
    <property type="entry name" value="Aldolase_II/adducin_N_sf"/>
</dbReference>
<dbReference type="SUPFAM" id="SSF53639">
    <property type="entry name" value="AraD/HMP-PK domain-like"/>
    <property type="match status" value="1"/>
</dbReference>
<dbReference type="RefSeq" id="WP_115069227.1">
    <property type="nucleotide sequence ID" value="NZ_UHID01000007.1"/>
</dbReference>
<evidence type="ECO:0000256" key="2">
    <source>
        <dbReference type="ARBA" id="ARBA00023239"/>
    </source>
</evidence>
<evidence type="ECO:0000313" key="5">
    <source>
        <dbReference type="EMBL" id="SUP60139.1"/>
    </source>
</evidence>
<evidence type="ECO:0000256" key="1">
    <source>
        <dbReference type="ARBA" id="ARBA00022723"/>
    </source>
</evidence>
<dbReference type="InterPro" id="IPR037051">
    <property type="entry name" value="4-carb_acid_sugar_kinase_N_sf"/>
</dbReference>
<dbReference type="InterPro" id="IPR001303">
    <property type="entry name" value="Aldolase_II/adducin_N"/>
</dbReference>
<accession>A0A380P4K6</accession>
<feature type="domain" description="Class II aldolase/adducin N-terminal" evidence="4">
    <location>
        <begin position="26"/>
        <end position="168"/>
    </location>
</feature>
<dbReference type="GO" id="GO:0019323">
    <property type="term" value="P:pentose catabolic process"/>
    <property type="evidence" value="ECO:0007669"/>
    <property type="project" value="TreeGrafter"/>
</dbReference>
<evidence type="ECO:0000313" key="6">
    <source>
        <dbReference type="Proteomes" id="UP000254150"/>
    </source>
</evidence>
<evidence type="ECO:0000259" key="4">
    <source>
        <dbReference type="SMART" id="SM01007"/>
    </source>
</evidence>
<feature type="region of interest" description="Disordered" evidence="3">
    <location>
        <begin position="201"/>
        <end position="221"/>
    </location>
</feature>
<dbReference type="Gene3D" id="3.40.225.10">
    <property type="entry name" value="Class II aldolase/adducin N-terminal domain"/>
    <property type="match status" value="1"/>
</dbReference>
<dbReference type="GO" id="GO:0046872">
    <property type="term" value="F:metal ion binding"/>
    <property type="evidence" value="ECO:0007669"/>
    <property type="project" value="UniProtKB-KW"/>
</dbReference>
<reference evidence="5 6" key="1">
    <citation type="submission" date="2018-06" db="EMBL/GenBank/DDBJ databases">
        <authorList>
            <consortium name="Pathogen Informatics"/>
            <person name="Doyle S."/>
        </authorList>
    </citation>
    <scope>NUCLEOTIDE SEQUENCE [LARGE SCALE GENOMIC DNA]</scope>
    <source>
        <strain evidence="5 6">NCTC7807</strain>
    </source>
</reference>
<keyword evidence="1" id="KW-0479">Metal-binding</keyword>
<sequence length="256" mass="26102">MPTLGAIADAPGAAGALLVVDAVTDDDLRTVSRATAHLGLVTGAAGLVLGLTGPRPGDARATPASEPGARAVVHPRSRHATAVSCLPPWSRRSAVSPLTPYFVMRVGQTPLLPHAAPGDAGQARERERLPFPLRATLLQDHGPVVSGGSVRAAVDAAVELEEVCAPVLALGDRPARLPTEEEAGEPAGRYGSCWGGSEYASPGGPDAWERRTGRAGPPAVLSRAPRAVTAWWRQAAGNSGPARVTLPSTGVGSVTA</sequence>
<dbReference type="AlphaFoldDB" id="A0A380P4K6"/>
<dbReference type="InterPro" id="IPR050197">
    <property type="entry name" value="Aldolase_class_II_sugar_metab"/>
</dbReference>
<dbReference type="Proteomes" id="UP000254150">
    <property type="component" value="Unassembled WGS sequence"/>
</dbReference>
<gene>
    <name evidence="5" type="ORF">NCTC7807_04203</name>
</gene>
<dbReference type="Gene3D" id="3.40.50.10840">
    <property type="entry name" value="Putative sugar-binding, N-terminal domain"/>
    <property type="match status" value="1"/>
</dbReference>
<protein>
    <submittedName>
        <fullName evidence="5">Class II aldolase/adducin family protein</fullName>
    </submittedName>
</protein>
<dbReference type="PANTHER" id="PTHR22789:SF0">
    <property type="entry name" value="3-OXO-TETRONATE 4-PHOSPHATE DECARBOXYLASE-RELATED"/>
    <property type="match status" value="1"/>
</dbReference>
<dbReference type="GO" id="GO:0005829">
    <property type="term" value="C:cytosol"/>
    <property type="evidence" value="ECO:0007669"/>
    <property type="project" value="TreeGrafter"/>
</dbReference>
<dbReference type="GO" id="GO:0016832">
    <property type="term" value="F:aldehyde-lyase activity"/>
    <property type="evidence" value="ECO:0007669"/>
    <property type="project" value="TreeGrafter"/>
</dbReference>
<proteinExistence type="predicted"/>
<dbReference type="SUPFAM" id="SSF142764">
    <property type="entry name" value="YgbK-like"/>
    <property type="match status" value="1"/>
</dbReference>
<evidence type="ECO:0000256" key="3">
    <source>
        <dbReference type="SAM" id="MobiDB-lite"/>
    </source>
</evidence>
<dbReference type="EMBL" id="UHID01000007">
    <property type="protein sequence ID" value="SUP60139.1"/>
    <property type="molecule type" value="Genomic_DNA"/>
</dbReference>
<name>A0A380P4K6_STRGR</name>
<dbReference type="SMART" id="SM01007">
    <property type="entry name" value="Aldolase_II"/>
    <property type="match status" value="1"/>
</dbReference>
<organism evidence="5 6">
    <name type="scientific">Streptomyces griseus</name>
    <dbReference type="NCBI Taxonomy" id="1911"/>
    <lineage>
        <taxon>Bacteria</taxon>
        <taxon>Bacillati</taxon>
        <taxon>Actinomycetota</taxon>
        <taxon>Actinomycetes</taxon>
        <taxon>Kitasatosporales</taxon>
        <taxon>Streptomycetaceae</taxon>
        <taxon>Streptomyces</taxon>
    </lineage>
</organism>